<dbReference type="Pfam" id="PF12835">
    <property type="entry name" value="Integrase_1"/>
    <property type="match status" value="1"/>
</dbReference>
<dbReference type="Proteomes" id="UP000298438">
    <property type="component" value="Unassembled WGS sequence"/>
</dbReference>
<sequence>MHDIRYSPSTRGNAPRRKPHAFRMHVFTTPVPRGGRTVSEAGPFAAKGSSLNQTKEDIMVIASKAGARGWRGELQRILVQHNERHADREKGVSHRTREARALGLFRCFRLLHQLGYRINPTALGGRHVKALVRYWTAESTAAMDGVPSANARQGPLSAAYIQQQLSHLRVFARWIGKPGLVLSAERYVNDRALVTRRYAATRDKSWSGNTVDIHAVLRQVGEIDEYVGLQLHLMLAFGLRRKEAVMFCPSVAEVPAHALPLQYQGTEIFLSFLRVRRGTKGGRLRYVAVRTPFQLEALELARRFIRHESGHIGRPGLTLKQSLDRFSYVMRTVGVSKRSLGVTAHGLRHQFAADLYFELTHVHPPVRGGAPWLDPETRRLAYLEVARQLGHNRPQISGAYLGAATGRTISSPANEGDHHARHS</sequence>
<keyword evidence="4" id="KW-1185">Reference proteome</keyword>
<dbReference type="GO" id="GO:0006310">
    <property type="term" value="P:DNA recombination"/>
    <property type="evidence" value="ECO:0007669"/>
    <property type="project" value="UniProtKB-KW"/>
</dbReference>
<reference evidence="3 4" key="1">
    <citation type="submission" date="2019-03" db="EMBL/GenBank/DDBJ databases">
        <title>Draft Genome Sequence of Massilia arenosa sp. nov., a Novel Massilia Species Isolated from a Sandy-loam Maize Soil.</title>
        <authorList>
            <person name="Raths R."/>
            <person name="Peta V."/>
            <person name="Bucking H."/>
        </authorList>
    </citation>
    <scope>NUCLEOTIDE SEQUENCE [LARGE SCALE GENOMIC DNA]</scope>
    <source>
        <strain evidence="3 4">MC02</strain>
    </source>
</reference>
<feature type="domain" description="Integrase catalytic" evidence="2">
    <location>
        <begin position="213"/>
        <end position="354"/>
    </location>
</feature>
<gene>
    <name evidence="3" type="ORF">E4L96_20120</name>
</gene>
<dbReference type="InterPro" id="IPR024456">
    <property type="entry name" value="Integrase_catalytic_putative"/>
</dbReference>
<comment type="caution">
    <text evidence="3">The sequence shown here is derived from an EMBL/GenBank/DDBJ whole genome shotgun (WGS) entry which is preliminary data.</text>
</comment>
<dbReference type="EMBL" id="SPVF01000252">
    <property type="protein sequence ID" value="TFW13405.1"/>
    <property type="molecule type" value="Genomic_DNA"/>
</dbReference>
<dbReference type="AlphaFoldDB" id="A0A4Y9S086"/>
<proteinExistence type="predicted"/>
<dbReference type="Gene3D" id="1.10.443.10">
    <property type="entry name" value="Intergrase catalytic core"/>
    <property type="match status" value="1"/>
</dbReference>
<name>A0A4Y9S086_9BURK</name>
<protein>
    <recommendedName>
        <fullName evidence="2">Integrase catalytic domain-containing protein</fullName>
    </recommendedName>
</protein>
<dbReference type="InterPro" id="IPR011010">
    <property type="entry name" value="DNA_brk_join_enz"/>
</dbReference>
<organism evidence="3 4">
    <name type="scientific">Zemynaea arenosa</name>
    <dbReference type="NCBI Taxonomy" id="2561931"/>
    <lineage>
        <taxon>Bacteria</taxon>
        <taxon>Pseudomonadati</taxon>
        <taxon>Pseudomonadota</taxon>
        <taxon>Betaproteobacteria</taxon>
        <taxon>Burkholderiales</taxon>
        <taxon>Oxalobacteraceae</taxon>
        <taxon>Telluria group</taxon>
        <taxon>Zemynaea</taxon>
    </lineage>
</organism>
<dbReference type="GO" id="GO:0015074">
    <property type="term" value="P:DNA integration"/>
    <property type="evidence" value="ECO:0007669"/>
    <property type="project" value="InterPro"/>
</dbReference>
<dbReference type="SUPFAM" id="SSF56349">
    <property type="entry name" value="DNA breaking-rejoining enzymes"/>
    <property type="match status" value="1"/>
</dbReference>
<keyword evidence="1" id="KW-0233">DNA recombination</keyword>
<dbReference type="InterPro" id="IPR013762">
    <property type="entry name" value="Integrase-like_cat_sf"/>
</dbReference>
<evidence type="ECO:0000313" key="3">
    <source>
        <dbReference type="EMBL" id="TFW13405.1"/>
    </source>
</evidence>
<evidence type="ECO:0000313" key="4">
    <source>
        <dbReference type="Proteomes" id="UP000298438"/>
    </source>
</evidence>
<evidence type="ECO:0000259" key="2">
    <source>
        <dbReference type="Pfam" id="PF12835"/>
    </source>
</evidence>
<dbReference type="OrthoDB" id="5394387at2"/>
<accession>A0A4Y9S086</accession>
<dbReference type="GO" id="GO:0003677">
    <property type="term" value="F:DNA binding"/>
    <property type="evidence" value="ECO:0007669"/>
    <property type="project" value="InterPro"/>
</dbReference>
<evidence type="ECO:0000256" key="1">
    <source>
        <dbReference type="ARBA" id="ARBA00023172"/>
    </source>
</evidence>